<dbReference type="GO" id="GO:0005737">
    <property type="term" value="C:cytoplasm"/>
    <property type="evidence" value="ECO:0007669"/>
    <property type="project" value="UniProtKB-SubCell"/>
</dbReference>
<feature type="domain" description="RecF/RecN/SMC N-terminal" evidence="8">
    <location>
        <begin position="4"/>
        <end position="1135"/>
    </location>
</feature>
<comment type="domain">
    <text evidence="7">Contains large globular domains required for ATP hydrolysis at each terminus and a third globular domain forming a flexible hinge near the middle of the molecule. These domains are separated by coiled-coil structures.</text>
</comment>
<dbReference type="PATRIC" id="fig|989403.3.peg.2465"/>
<evidence type="ECO:0000256" key="1">
    <source>
        <dbReference type="ARBA" id="ARBA00004496"/>
    </source>
</evidence>
<comment type="subcellular location">
    <subcellularLocation>
        <location evidence="1 7">Cytoplasm</location>
    </subcellularLocation>
</comment>
<keyword evidence="6 7" id="KW-0238">DNA-binding</keyword>
<dbReference type="Gene3D" id="3.40.50.300">
    <property type="entry name" value="P-loop containing nucleotide triphosphate hydrolases"/>
    <property type="match status" value="2"/>
</dbReference>
<dbReference type="InterPro" id="IPR024704">
    <property type="entry name" value="SMC"/>
</dbReference>
<dbReference type="AlphaFoldDB" id="A0A165YFB7"/>
<evidence type="ECO:0000256" key="7">
    <source>
        <dbReference type="HAMAP-Rule" id="MF_01894"/>
    </source>
</evidence>
<dbReference type="SUPFAM" id="SSF52540">
    <property type="entry name" value="P-loop containing nucleoside triphosphate hydrolases"/>
    <property type="match status" value="2"/>
</dbReference>
<proteinExistence type="inferred from homology"/>
<evidence type="ECO:0000256" key="6">
    <source>
        <dbReference type="ARBA" id="ARBA00023125"/>
    </source>
</evidence>
<comment type="caution">
    <text evidence="9">The sequence shown here is derived from an EMBL/GenBank/DDBJ whole genome shotgun (WGS) entry which is preliminary data.</text>
</comment>
<feature type="binding site" evidence="7">
    <location>
        <begin position="32"/>
        <end position="39"/>
    </location>
    <ligand>
        <name>ATP</name>
        <dbReference type="ChEBI" id="CHEBI:30616"/>
    </ligand>
</feature>
<reference evidence="9 10" key="1">
    <citation type="journal article" date="2016" name="Front. Microbiol.">
        <title>Comparative Genomic Analysis Reveals a Diverse Repertoire of Genes Involved in Prokaryote-Eukaryote Interactions within the Pseudovibrio Genus.</title>
        <authorList>
            <person name="Romano S."/>
            <person name="Fernandez-Guerra A."/>
            <person name="Reen F.J."/>
            <person name="Glockner F.O."/>
            <person name="Crowley S.P."/>
            <person name="O'Sullivan O."/>
            <person name="Cotter P.D."/>
            <person name="Adams C."/>
            <person name="Dobson A.D."/>
            <person name="O'Gara F."/>
        </authorList>
    </citation>
    <scope>NUCLEOTIDE SEQUENCE [LARGE SCALE GENOMIC DNA]</scope>
    <source>
        <strain evidence="9 10">Ad2</strain>
    </source>
</reference>
<dbReference type="GO" id="GO:0007059">
    <property type="term" value="P:chromosome segregation"/>
    <property type="evidence" value="ECO:0007669"/>
    <property type="project" value="UniProtKB-UniRule"/>
</dbReference>
<dbReference type="InterPro" id="IPR011890">
    <property type="entry name" value="SMC_prok"/>
</dbReference>
<dbReference type="OrthoDB" id="9808768at2"/>
<dbReference type="GO" id="GO:0016887">
    <property type="term" value="F:ATP hydrolysis activity"/>
    <property type="evidence" value="ECO:0007669"/>
    <property type="project" value="InterPro"/>
</dbReference>
<keyword evidence="3 7" id="KW-0547">Nucleotide-binding</keyword>
<gene>
    <name evidence="7 9" type="primary">smc</name>
    <name evidence="9" type="ORF">PsAD2_02310</name>
</gene>
<feature type="coiled-coil region" evidence="7">
    <location>
        <begin position="170"/>
        <end position="211"/>
    </location>
</feature>
<evidence type="ECO:0000256" key="4">
    <source>
        <dbReference type="ARBA" id="ARBA00022840"/>
    </source>
</evidence>
<dbReference type="InterPro" id="IPR027417">
    <property type="entry name" value="P-loop_NTPase"/>
</dbReference>
<keyword evidence="5 7" id="KW-0175">Coiled coil</keyword>
<sequence length="1152" mass="128083">MKFERLRVLGFKSFVEPMEFIIDDGLTGVVGPNGCGKSNLVEALRWVMGENSYKNMRASGMDDVIFSGSLNRPARNTAEVTLFLENSDRTAPSGYNDSDTLEVTRRIEREAGSVYKINGKDVRAKDVQLLFADASTGARSPAMVRQGQIGELISAKPTSRRKILEEAAGISGLHSRRKEAELRLRAAETNLGRLEDVVLQIEGQLDGLKRQARQATRYRNLSSEIRKAEATILYLRWHEATAALEAARKQYAEAEIGMRDVAGLQASTAKEQALAAHEIPALREASAAAAAALQHLIIAKNDLESEDRRVKEKLTDLQARLVQMEQDIEREAQLTEENVTQLEELEAEKQELLEAAETLEERAEQAQEHVLIAEDNLDAGEMTHARITQDHASLLAKHTQLESQISAIRQKTARYKEEAERFKEQLAVIEADIKAASGPDDKREELELALEELAEAEEASVQAEEALASAREDENTCRNPLSEANSALSRFETEAKTLQAVLSAGQSGDWTPAVDRISVNPGLETALGAALGEGLDAAMEESAPVRWSLNSAQQGDPQLPNGAEPLSKFVKAPDELTRRLAQIGLVEAQNGPALMIELAVGQRLVSKQGDLWRWDGLIIAADAPTPAAQRLAQRNRLSELEDLVAQTAELVEDKREALENATEQRRQAELFEQDTRHKLRLEQSRIVALREELAAAERAVTELSVRKTTLKEQSRRANEDYTDTAASLEEAQNTLADLSDIAGVTGELEQAAKEVSSMRSKLAEANGAVEAVKREGELRLQRLETIERDRQNWVQRTQNADKQISVLRQRRDEAVQERLILLESPEEIEHKRQDLLNALTKAEEARKASDDKLAEGEKRQLIADQKAREALEGFAGARERKVRAEERLEAAKERRVEIERRVEELLEARVSRLHEMAGLSPDAPLPDAQGAERKLDRLKAERERLGGVNLRADEEMQEITEQRDTLITERDDLIEAIRKLRTGIMGLNRDARERLLTSFEHVNEHFKRLFTHLFGGGTAELKLVDAEDPLDAGLEIFARPPGKKPQTMTLLSGGEQALTAMALIFAVFLTNPAPICVLDEVDAPLDDANVERYCALLENMAANTQTRFTVITHNPITMARMSRLFGVTMAERGVSQLVSVDLETAERFTETA</sequence>
<organism evidence="9 10">
    <name type="scientific">Pseudovibrio axinellae</name>
    <dbReference type="NCBI Taxonomy" id="989403"/>
    <lineage>
        <taxon>Bacteria</taxon>
        <taxon>Pseudomonadati</taxon>
        <taxon>Pseudomonadota</taxon>
        <taxon>Alphaproteobacteria</taxon>
        <taxon>Hyphomicrobiales</taxon>
        <taxon>Stappiaceae</taxon>
        <taxon>Pseudovibrio</taxon>
    </lineage>
</organism>
<dbReference type="Pfam" id="PF02463">
    <property type="entry name" value="SMC_N"/>
    <property type="match status" value="1"/>
</dbReference>
<protein>
    <recommendedName>
        <fullName evidence="7">Chromosome partition protein Smc</fullName>
    </recommendedName>
</protein>
<comment type="similarity">
    <text evidence="7">Belongs to the SMC family.</text>
</comment>
<evidence type="ECO:0000256" key="5">
    <source>
        <dbReference type="ARBA" id="ARBA00023054"/>
    </source>
</evidence>
<dbReference type="GO" id="GO:0030261">
    <property type="term" value="P:chromosome condensation"/>
    <property type="evidence" value="ECO:0007669"/>
    <property type="project" value="InterPro"/>
</dbReference>
<dbReference type="Proteomes" id="UP000076577">
    <property type="component" value="Unassembled WGS sequence"/>
</dbReference>
<dbReference type="HAMAP" id="MF_01894">
    <property type="entry name" value="Smc_prok"/>
    <property type="match status" value="1"/>
</dbReference>
<dbReference type="PANTHER" id="PTHR43977">
    <property type="entry name" value="STRUCTURAL MAINTENANCE OF CHROMOSOMES PROTEIN 3"/>
    <property type="match status" value="1"/>
</dbReference>
<dbReference type="PIRSF" id="PIRSF005719">
    <property type="entry name" value="SMC"/>
    <property type="match status" value="1"/>
</dbReference>
<dbReference type="GO" id="GO:0003677">
    <property type="term" value="F:DNA binding"/>
    <property type="evidence" value="ECO:0007669"/>
    <property type="project" value="UniProtKB-UniRule"/>
</dbReference>
<dbReference type="GO" id="GO:0005524">
    <property type="term" value="F:ATP binding"/>
    <property type="evidence" value="ECO:0007669"/>
    <property type="project" value="UniProtKB-UniRule"/>
</dbReference>
<evidence type="ECO:0000313" key="10">
    <source>
        <dbReference type="Proteomes" id="UP000076577"/>
    </source>
</evidence>
<evidence type="ECO:0000256" key="2">
    <source>
        <dbReference type="ARBA" id="ARBA00022490"/>
    </source>
</evidence>
<dbReference type="NCBIfam" id="TIGR02168">
    <property type="entry name" value="SMC_prok_B"/>
    <property type="match status" value="1"/>
</dbReference>
<evidence type="ECO:0000313" key="9">
    <source>
        <dbReference type="EMBL" id="KZL18794.1"/>
    </source>
</evidence>
<dbReference type="FunFam" id="3.40.50.300:FF:000901">
    <property type="entry name" value="Chromosome partition protein Smc"/>
    <property type="match status" value="1"/>
</dbReference>
<dbReference type="GO" id="GO:0007062">
    <property type="term" value="P:sister chromatid cohesion"/>
    <property type="evidence" value="ECO:0007669"/>
    <property type="project" value="InterPro"/>
</dbReference>
<name>A0A165YFB7_9HYPH</name>
<dbReference type="GO" id="GO:0006260">
    <property type="term" value="P:DNA replication"/>
    <property type="evidence" value="ECO:0007669"/>
    <property type="project" value="UniProtKB-UniRule"/>
</dbReference>
<evidence type="ECO:0000256" key="3">
    <source>
        <dbReference type="ARBA" id="ARBA00022741"/>
    </source>
</evidence>
<comment type="subunit">
    <text evidence="7">Homodimer.</text>
</comment>
<feature type="coiled-coil region" evidence="7">
    <location>
        <begin position="300"/>
        <end position="501"/>
    </location>
</feature>
<keyword evidence="2 7" id="KW-0963">Cytoplasm</keyword>
<accession>A0A165YFB7</accession>
<dbReference type="CDD" id="cd03278">
    <property type="entry name" value="ABC_SMC_barmotin"/>
    <property type="match status" value="1"/>
</dbReference>
<comment type="function">
    <text evidence="7">Required for chromosome condensation and partitioning.</text>
</comment>
<evidence type="ECO:0000259" key="8">
    <source>
        <dbReference type="Pfam" id="PF02463"/>
    </source>
</evidence>
<dbReference type="EMBL" id="LMCB01000017">
    <property type="protein sequence ID" value="KZL18794.1"/>
    <property type="molecule type" value="Genomic_DNA"/>
</dbReference>
<dbReference type="RefSeq" id="WP_068005971.1">
    <property type="nucleotide sequence ID" value="NZ_FOFM01000001.1"/>
</dbReference>
<keyword evidence="4 7" id="KW-0067">ATP-binding</keyword>
<feature type="coiled-coil region" evidence="7">
    <location>
        <begin position="637"/>
        <end position="976"/>
    </location>
</feature>
<dbReference type="STRING" id="989403.SAMN05421798_101731"/>
<keyword evidence="10" id="KW-1185">Reference proteome</keyword>
<dbReference type="InterPro" id="IPR003395">
    <property type="entry name" value="RecF/RecN/SMC_N"/>
</dbReference>